<keyword evidence="14" id="KW-1185">Reference proteome</keyword>
<evidence type="ECO:0000256" key="6">
    <source>
        <dbReference type="ARBA" id="ARBA00022989"/>
    </source>
</evidence>
<evidence type="ECO:0000313" key="13">
    <source>
        <dbReference type="EMBL" id="KAF8409873.1"/>
    </source>
</evidence>
<dbReference type="InterPro" id="IPR023074">
    <property type="entry name" value="HMG_CoA_Rdtase_cat_sf"/>
</dbReference>
<comment type="similarity">
    <text evidence="2 11">Belongs to the HMG-CoA reductase family.</text>
</comment>
<dbReference type="InterPro" id="IPR009029">
    <property type="entry name" value="HMG_CoA_Rdtase_sub-bd_dom_sf"/>
</dbReference>
<evidence type="ECO:0000256" key="11">
    <source>
        <dbReference type="RuleBase" id="RU361219"/>
    </source>
</evidence>
<dbReference type="InterPro" id="IPR009023">
    <property type="entry name" value="HMG_CoA_Rdtase_NAD(P)-bd_sf"/>
</dbReference>
<feature type="transmembrane region" description="Helical" evidence="11">
    <location>
        <begin position="93"/>
        <end position="112"/>
    </location>
</feature>
<evidence type="ECO:0000256" key="12">
    <source>
        <dbReference type="SAM" id="MobiDB-lite"/>
    </source>
</evidence>
<dbReference type="Gene3D" id="1.10.3270.10">
    <property type="entry name" value="HMGR, N-terminal domain"/>
    <property type="match status" value="1"/>
</dbReference>
<dbReference type="Gene3D" id="3.90.770.10">
    <property type="entry name" value="3-hydroxy-3-methylglutaryl-coenzyme A Reductase, Chain A, domain 2"/>
    <property type="match status" value="1"/>
</dbReference>
<feature type="transmembrane region" description="Helical" evidence="11">
    <location>
        <begin position="51"/>
        <end position="72"/>
    </location>
</feature>
<dbReference type="PROSITE" id="PS00318">
    <property type="entry name" value="HMG_COA_REDUCTASE_2"/>
    <property type="match status" value="1"/>
</dbReference>
<dbReference type="InterPro" id="IPR002202">
    <property type="entry name" value="HMG_CoA_Rdtase"/>
</dbReference>
<proteinExistence type="inferred from homology"/>
<protein>
    <recommendedName>
        <fullName evidence="11">3-hydroxy-3-methylglutaryl coenzyme A reductase</fullName>
        <shortName evidence="11">HMG-CoA reductase</shortName>
        <ecNumber evidence="11">1.1.1.34</ecNumber>
    </recommendedName>
</protein>
<dbReference type="FunFam" id="3.90.770.10:FF:000001">
    <property type="entry name" value="3-hydroxy-3-methylglutaryl coenzyme A reductase"/>
    <property type="match status" value="1"/>
</dbReference>
<dbReference type="GO" id="GO:0016126">
    <property type="term" value="P:sterol biosynthetic process"/>
    <property type="evidence" value="ECO:0007669"/>
    <property type="project" value="TreeGrafter"/>
</dbReference>
<accession>A0A835DMQ2</accession>
<dbReference type="EC" id="1.1.1.34" evidence="11"/>
<keyword evidence="6 11" id="KW-1133">Transmembrane helix</keyword>
<sequence length="603" mass="64309">MDVRRKQTKPTRPVAGGPPLKQQLNPHLARTTHLHNHTRPSAPQASDALPLPLYLTNGIFFTLFFSVAYFLLTRWREKIRTSTPLHVVTLSEIAAIVSLIASFIYLLGFFGIDFVQSFITRASHDAWDVEDDNDQFLIKEDSRRGPCAAAPAIDCSLPPVAPKVVDPPPPVPPSSEEDEEVIKSVVAGTTPSYSLESKLGDCKRAAAIRREALQRMTGMSLVGLPLDGFDYDSILGQCCEMPVGYIQIPVGIAGPLLLDGMEYSVPMATTEGCLVASTNRGCKAIYASGGAMSMLLRDGMTRAPVVRFATAKRAAELKFFMEDPGNLDTLSASAFLRSSSLSDSVCCRSSRFARLQGIQCAIAGKNLYMRFTCSTGDAMGMNMVSKGVQNVLDFLQSDFPDMDVIGISGNFCSDKKPAAVNWIEGRGKSVVCEAIIREEVVVKTLKTNVAALVELNMLKNLTGSAIAGALGGFNAHASNIVSAVFLATGQDPAQNVESSHCITMMEAVNNGKDLHVGTVGGGTQLASQSACLNLLGVKGASKESPGSNSRLLATIIAGSVLAGELSLMSAIAAGQLVNSHMKYNRSSKDVTQLLPLKEKGGNI</sequence>
<comment type="catalytic activity">
    <reaction evidence="11">
        <text>(R)-mevalonate + 2 NADP(+) + CoA = (3S)-3-hydroxy-3-methylglutaryl-CoA + 2 NADPH + 2 H(+)</text>
        <dbReference type="Rhea" id="RHEA:15989"/>
        <dbReference type="ChEBI" id="CHEBI:15378"/>
        <dbReference type="ChEBI" id="CHEBI:36464"/>
        <dbReference type="ChEBI" id="CHEBI:43074"/>
        <dbReference type="ChEBI" id="CHEBI:57287"/>
        <dbReference type="ChEBI" id="CHEBI:57783"/>
        <dbReference type="ChEBI" id="CHEBI:58349"/>
        <dbReference type="EC" id="1.1.1.34"/>
    </reaction>
</comment>
<dbReference type="Gene3D" id="3.30.70.420">
    <property type="entry name" value="Hydroxymethylglutaryl-CoA reductase, class I/II, NAD/NADP-binding domain"/>
    <property type="match status" value="1"/>
</dbReference>
<dbReference type="PRINTS" id="PR00071">
    <property type="entry name" value="HMGCOARDTASE"/>
</dbReference>
<dbReference type="Pfam" id="PF00368">
    <property type="entry name" value="HMG-CoA_red"/>
    <property type="match status" value="1"/>
</dbReference>
<dbReference type="PANTHER" id="PTHR10572:SF24">
    <property type="entry name" value="3-HYDROXY-3-METHYLGLUTARYL-COENZYME A REDUCTASE"/>
    <property type="match status" value="1"/>
</dbReference>
<evidence type="ECO:0000256" key="9">
    <source>
        <dbReference type="ARBA" id="ARBA00023180"/>
    </source>
</evidence>
<evidence type="ECO:0000256" key="2">
    <source>
        <dbReference type="ARBA" id="ARBA00007661"/>
    </source>
</evidence>
<dbReference type="Proteomes" id="UP000655225">
    <property type="component" value="Unassembled WGS sequence"/>
</dbReference>
<dbReference type="InterPro" id="IPR004554">
    <property type="entry name" value="HMG_CoA_Rdtase_eu_arc"/>
</dbReference>
<dbReference type="EMBL" id="JABCRI010000002">
    <property type="protein sequence ID" value="KAF8409873.1"/>
    <property type="molecule type" value="Genomic_DNA"/>
</dbReference>
<dbReference type="GO" id="GO:0005778">
    <property type="term" value="C:peroxisomal membrane"/>
    <property type="evidence" value="ECO:0007669"/>
    <property type="project" value="TreeGrafter"/>
</dbReference>
<dbReference type="GO" id="GO:0015936">
    <property type="term" value="P:coenzyme A metabolic process"/>
    <property type="evidence" value="ECO:0007669"/>
    <property type="project" value="InterPro"/>
</dbReference>
<comment type="subcellular location">
    <subcellularLocation>
        <location evidence="11">Endoplasmic reticulum membrane</location>
        <topology evidence="11">Multi-pass membrane protein</topology>
    </subcellularLocation>
</comment>
<evidence type="ECO:0000256" key="7">
    <source>
        <dbReference type="ARBA" id="ARBA00023002"/>
    </source>
</evidence>
<keyword evidence="3 11" id="KW-0812">Transmembrane</keyword>
<evidence type="ECO:0000256" key="8">
    <source>
        <dbReference type="ARBA" id="ARBA00023136"/>
    </source>
</evidence>
<dbReference type="FunFam" id="3.30.70.420:FF:000001">
    <property type="entry name" value="3-hydroxy-3-methylglutaryl coenzyme A reductase"/>
    <property type="match status" value="1"/>
</dbReference>
<dbReference type="GO" id="GO:0008299">
    <property type="term" value="P:isoprenoid biosynthetic process"/>
    <property type="evidence" value="ECO:0007669"/>
    <property type="project" value="UniProtKB-KW"/>
</dbReference>
<keyword evidence="5 11" id="KW-0521">NADP</keyword>
<keyword evidence="7 11" id="KW-0560">Oxidoreductase</keyword>
<organism evidence="13 14">
    <name type="scientific">Tetracentron sinense</name>
    <name type="common">Spur-leaf</name>
    <dbReference type="NCBI Taxonomy" id="13715"/>
    <lineage>
        <taxon>Eukaryota</taxon>
        <taxon>Viridiplantae</taxon>
        <taxon>Streptophyta</taxon>
        <taxon>Embryophyta</taxon>
        <taxon>Tracheophyta</taxon>
        <taxon>Spermatophyta</taxon>
        <taxon>Magnoliopsida</taxon>
        <taxon>Trochodendrales</taxon>
        <taxon>Trochodendraceae</taxon>
        <taxon>Tetracentron</taxon>
    </lineage>
</organism>
<dbReference type="SUPFAM" id="SSF56542">
    <property type="entry name" value="Substrate-binding domain of HMG-CoA reductase"/>
    <property type="match status" value="1"/>
</dbReference>
<evidence type="ECO:0000256" key="1">
    <source>
        <dbReference type="ARBA" id="ARBA00005084"/>
    </source>
</evidence>
<evidence type="ECO:0000256" key="5">
    <source>
        <dbReference type="ARBA" id="ARBA00022857"/>
    </source>
</evidence>
<dbReference type="UniPathway" id="UPA00058">
    <property type="reaction ID" value="UER00103"/>
</dbReference>
<dbReference type="FunFam" id="1.10.3270.10:FF:000002">
    <property type="entry name" value="3-hydroxy-3-methylglutaryl coenzyme A reductase"/>
    <property type="match status" value="1"/>
</dbReference>
<dbReference type="PANTHER" id="PTHR10572">
    <property type="entry name" value="3-HYDROXY-3-METHYLGLUTARYL-COENZYME A REDUCTASE"/>
    <property type="match status" value="1"/>
</dbReference>
<feature type="region of interest" description="Disordered" evidence="12">
    <location>
        <begin position="1"/>
        <end position="24"/>
    </location>
</feature>
<evidence type="ECO:0000256" key="4">
    <source>
        <dbReference type="ARBA" id="ARBA00022824"/>
    </source>
</evidence>
<keyword evidence="10" id="KW-0414">Isoprene biosynthesis</keyword>
<keyword evidence="4 11" id="KW-0256">Endoplasmic reticulum</keyword>
<dbReference type="PROSITE" id="PS01192">
    <property type="entry name" value="HMG_COA_REDUCTASE_3"/>
    <property type="match status" value="1"/>
</dbReference>
<dbReference type="GO" id="GO:0004420">
    <property type="term" value="F:hydroxymethylglutaryl-CoA reductase (NADPH) activity"/>
    <property type="evidence" value="ECO:0007669"/>
    <property type="project" value="UniProtKB-EC"/>
</dbReference>
<dbReference type="InterPro" id="IPR023282">
    <property type="entry name" value="HMG_CoA_Rdtase_N"/>
</dbReference>
<dbReference type="OMA" id="HLVPEYD"/>
<evidence type="ECO:0000313" key="14">
    <source>
        <dbReference type="Proteomes" id="UP000655225"/>
    </source>
</evidence>
<keyword evidence="8 11" id="KW-0472">Membrane</keyword>
<evidence type="ECO:0000256" key="10">
    <source>
        <dbReference type="ARBA" id="ARBA00023229"/>
    </source>
</evidence>
<dbReference type="PROSITE" id="PS00066">
    <property type="entry name" value="HMG_COA_REDUCTASE_1"/>
    <property type="match status" value="1"/>
</dbReference>
<dbReference type="PROSITE" id="PS50065">
    <property type="entry name" value="HMG_COA_REDUCTASE_4"/>
    <property type="match status" value="1"/>
</dbReference>
<gene>
    <name evidence="13" type="ORF">HHK36_002391</name>
</gene>
<reference evidence="13 14" key="1">
    <citation type="submission" date="2020-04" db="EMBL/GenBank/DDBJ databases">
        <title>Plant Genome Project.</title>
        <authorList>
            <person name="Zhang R.-G."/>
        </authorList>
    </citation>
    <scope>NUCLEOTIDE SEQUENCE [LARGE SCALE GENOMIC DNA]</scope>
    <source>
        <strain evidence="13">YNK0</strain>
        <tissue evidence="13">Leaf</tissue>
    </source>
</reference>
<comment type="caution">
    <text evidence="13">The sequence shown here is derived from an EMBL/GenBank/DDBJ whole genome shotgun (WGS) entry which is preliminary data.</text>
</comment>
<dbReference type="NCBIfam" id="TIGR00533">
    <property type="entry name" value="HMG_CoA_R_NADP"/>
    <property type="match status" value="1"/>
</dbReference>
<dbReference type="OrthoDB" id="310654at2759"/>
<keyword evidence="9" id="KW-0325">Glycoprotein</keyword>
<name>A0A835DMQ2_TETSI</name>
<evidence type="ECO:0000256" key="3">
    <source>
        <dbReference type="ARBA" id="ARBA00022692"/>
    </source>
</evidence>
<dbReference type="InterPro" id="IPR023076">
    <property type="entry name" value="HMG_CoA_Rdtase_CS"/>
</dbReference>
<comment type="pathway">
    <text evidence="1 11">Metabolic intermediate biosynthesis; (R)-mevalonate biosynthesis; (R)-mevalonate from acetyl-CoA: step 3/3.</text>
</comment>
<dbReference type="GO" id="GO:0005789">
    <property type="term" value="C:endoplasmic reticulum membrane"/>
    <property type="evidence" value="ECO:0007669"/>
    <property type="project" value="UniProtKB-SubCell"/>
</dbReference>
<dbReference type="AlphaFoldDB" id="A0A835DMQ2"/>
<dbReference type="SUPFAM" id="SSF55035">
    <property type="entry name" value="NAD-binding domain of HMG-CoA reductase"/>
    <property type="match status" value="1"/>
</dbReference>
<dbReference type="CDD" id="cd00643">
    <property type="entry name" value="HMG-CoA_reductase_classI"/>
    <property type="match status" value="1"/>
</dbReference>